<proteinExistence type="predicted"/>
<sequence>MLPPPKCAFPASHHFHTTQKYPAASTSLSPCPCHSNAPSFGVIRAFYHARTPGPKYAFLPPPIILLTSAPTTQACP</sequence>
<reference evidence="1 2" key="1">
    <citation type="submission" date="2016-03" db="EMBL/GenBank/DDBJ databases">
        <title>Comparative genomics of the ectomycorrhizal sister species Rhizopogon vinicolor and Rhizopogon vesiculosus (Basidiomycota: Boletales) reveals a divergence of the mating type B locus.</title>
        <authorList>
            <person name="Mujic A.B."/>
            <person name="Kuo A."/>
            <person name="Tritt A."/>
            <person name="Lipzen A."/>
            <person name="Chen C."/>
            <person name="Johnson J."/>
            <person name="Sharma A."/>
            <person name="Barry K."/>
            <person name="Grigoriev I.V."/>
            <person name="Spatafora J.W."/>
        </authorList>
    </citation>
    <scope>NUCLEOTIDE SEQUENCE [LARGE SCALE GENOMIC DNA]</scope>
    <source>
        <strain evidence="1 2">AM-OR11-056</strain>
    </source>
</reference>
<organism evidence="1 2">
    <name type="scientific">Rhizopogon vesiculosus</name>
    <dbReference type="NCBI Taxonomy" id="180088"/>
    <lineage>
        <taxon>Eukaryota</taxon>
        <taxon>Fungi</taxon>
        <taxon>Dikarya</taxon>
        <taxon>Basidiomycota</taxon>
        <taxon>Agaricomycotina</taxon>
        <taxon>Agaricomycetes</taxon>
        <taxon>Agaricomycetidae</taxon>
        <taxon>Boletales</taxon>
        <taxon>Suillineae</taxon>
        <taxon>Rhizopogonaceae</taxon>
        <taxon>Rhizopogon</taxon>
    </lineage>
</organism>
<protein>
    <submittedName>
        <fullName evidence="1">Uncharacterized protein</fullName>
    </submittedName>
</protein>
<keyword evidence="2" id="KW-1185">Reference proteome</keyword>
<dbReference type="EMBL" id="LVVM01003766">
    <property type="protein sequence ID" value="OJA14321.1"/>
    <property type="molecule type" value="Genomic_DNA"/>
</dbReference>
<dbReference type="Proteomes" id="UP000183567">
    <property type="component" value="Unassembled WGS sequence"/>
</dbReference>
<name>A0A1J8QL85_9AGAM</name>
<comment type="caution">
    <text evidence="1">The sequence shown here is derived from an EMBL/GenBank/DDBJ whole genome shotgun (WGS) entry which is preliminary data.</text>
</comment>
<evidence type="ECO:0000313" key="1">
    <source>
        <dbReference type="EMBL" id="OJA14321.1"/>
    </source>
</evidence>
<accession>A0A1J8QL85</accession>
<dbReference type="OrthoDB" id="10436550at2759"/>
<evidence type="ECO:0000313" key="2">
    <source>
        <dbReference type="Proteomes" id="UP000183567"/>
    </source>
</evidence>
<dbReference type="AlphaFoldDB" id="A0A1J8QL85"/>
<gene>
    <name evidence="1" type="ORF">AZE42_13757</name>
</gene>